<reference evidence="8 9" key="1">
    <citation type="journal article" date="2018" name="Sci. Data">
        <title>The draft genome sequence of cork oak.</title>
        <authorList>
            <person name="Ramos A.M."/>
            <person name="Usie A."/>
            <person name="Barbosa P."/>
            <person name="Barros P.M."/>
            <person name="Capote T."/>
            <person name="Chaves I."/>
            <person name="Simoes F."/>
            <person name="Abreu I."/>
            <person name="Carrasquinho I."/>
            <person name="Faro C."/>
            <person name="Guimaraes J.B."/>
            <person name="Mendonca D."/>
            <person name="Nobrega F."/>
            <person name="Rodrigues L."/>
            <person name="Saibo N.J.M."/>
            <person name="Varela M.C."/>
            <person name="Egas C."/>
            <person name="Matos J."/>
            <person name="Miguel C.M."/>
            <person name="Oliveira M.M."/>
            <person name="Ricardo C.P."/>
            <person name="Goncalves S."/>
        </authorList>
    </citation>
    <scope>NUCLEOTIDE SEQUENCE [LARGE SCALE GENOMIC DNA]</scope>
    <source>
        <strain evidence="9">cv. HL8</strain>
    </source>
</reference>
<evidence type="ECO:0000256" key="6">
    <source>
        <dbReference type="SAM" id="MobiDB-lite"/>
    </source>
</evidence>
<evidence type="ECO:0000313" key="9">
    <source>
        <dbReference type="Proteomes" id="UP000237347"/>
    </source>
</evidence>
<keyword evidence="3" id="KW-0547">Nucleotide-binding</keyword>
<dbReference type="GO" id="GO:0005524">
    <property type="term" value="F:ATP binding"/>
    <property type="evidence" value="ECO:0007669"/>
    <property type="project" value="UniProtKB-KW"/>
</dbReference>
<dbReference type="InterPro" id="IPR021820">
    <property type="entry name" value="S-locus_recpt_kinase_C"/>
</dbReference>
<protein>
    <submittedName>
        <fullName evidence="8">G-type lectin s-receptor-like serine/threonine-protein kinase sd1-13</fullName>
    </submittedName>
</protein>
<keyword evidence="4" id="KW-0418">Kinase</keyword>
<keyword evidence="2" id="KW-0808">Transferase</keyword>
<dbReference type="Proteomes" id="UP000237347">
    <property type="component" value="Unassembled WGS sequence"/>
</dbReference>
<dbReference type="SUPFAM" id="SSF56112">
    <property type="entry name" value="Protein kinase-like (PK-like)"/>
    <property type="match status" value="1"/>
</dbReference>
<sequence length="187" mass="21128">MVSVAESDSKQKQDSKTTRTDMLVPQSTKILILLFNKGEARQKYHNDNLNQVRVQELPLFNFEKLASATNNFHLSNKLGQGGFGPAWKLWNVDNIVALIDPMISEPCFKMEILRCIHVGLLCVQDFAKERPTMPFVISMLKSEIVDLPRPKQPAFTEREIALYTESSQSSQSKCSINNVTVTVVEGR</sequence>
<name>A0AAW0LA31_QUESU</name>
<dbReference type="InterPro" id="IPR011009">
    <property type="entry name" value="Kinase-like_dom_sf"/>
</dbReference>
<feature type="region of interest" description="Disordered" evidence="6">
    <location>
        <begin position="1"/>
        <end position="20"/>
    </location>
</feature>
<evidence type="ECO:0000259" key="7">
    <source>
        <dbReference type="Pfam" id="PF11883"/>
    </source>
</evidence>
<dbReference type="PANTHER" id="PTHR27002">
    <property type="entry name" value="RECEPTOR-LIKE SERINE/THREONINE-PROTEIN KINASE SD1-8"/>
    <property type="match status" value="1"/>
</dbReference>
<evidence type="ECO:0000256" key="1">
    <source>
        <dbReference type="ARBA" id="ARBA00022527"/>
    </source>
</evidence>
<evidence type="ECO:0000256" key="4">
    <source>
        <dbReference type="ARBA" id="ARBA00022777"/>
    </source>
</evidence>
<dbReference type="AlphaFoldDB" id="A0AAW0LA31"/>
<evidence type="ECO:0000256" key="5">
    <source>
        <dbReference type="ARBA" id="ARBA00022840"/>
    </source>
</evidence>
<feature type="compositionally biased region" description="Basic and acidic residues" evidence="6">
    <location>
        <begin position="7"/>
        <end position="19"/>
    </location>
</feature>
<dbReference type="EMBL" id="PKMF04000125">
    <property type="protein sequence ID" value="KAK7848585.1"/>
    <property type="molecule type" value="Genomic_DNA"/>
</dbReference>
<keyword evidence="9" id="KW-1185">Reference proteome</keyword>
<feature type="domain" description="S-locus receptor kinase C-terminal" evidence="7">
    <location>
        <begin position="142"/>
        <end position="187"/>
    </location>
</feature>
<dbReference type="PANTHER" id="PTHR27002:SF1082">
    <property type="entry name" value="OS06G0693000 PROTEIN"/>
    <property type="match status" value="1"/>
</dbReference>
<evidence type="ECO:0000256" key="2">
    <source>
        <dbReference type="ARBA" id="ARBA00022679"/>
    </source>
</evidence>
<keyword evidence="1" id="KW-0723">Serine/threonine-protein kinase</keyword>
<gene>
    <name evidence="8" type="primary">SD113_1</name>
    <name evidence="8" type="ORF">CFP56_004674</name>
</gene>
<comment type="caution">
    <text evidence="8">The sequence shown here is derived from an EMBL/GenBank/DDBJ whole genome shotgun (WGS) entry which is preliminary data.</text>
</comment>
<evidence type="ECO:0000313" key="8">
    <source>
        <dbReference type="EMBL" id="KAK7848585.1"/>
    </source>
</evidence>
<organism evidence="8 9">
    <name type="scientific">Quercus suber</name>
    <name type="common">Cork oak</name>
    <dbReference type="NCBI Taxonomy" id="58331"/>
    <lineage>
        <taxon>Eukaryota</taxon>
        <taxon>Viridiplantae</taxon>
        <taxon>Streptophyta</taxon>
        <taxon>Embryophyta</taxon>
        <taxon>Tracheophyta</taxon>
        <taxon>Spermatophyta</taxon>
        <taxon>Magnoliopsida</taxon>
        <taxon>eudicotyledons</taxon>
        <taxon>Gunneridae</taxon>
        <taxon>Pentapetalae</taxon>
        <taxon>rosids</taxon>
        <taxon>fabids</taxon>
        <taxon>Fagales</taxon>
        <taxon>Fagaceae</taxon>
        <taxon>Quercus</taxon>
    </lineage>
</organism>
<dbReference type="Pfam" id="PF11883">
    <property type="entry name" value="DUF3403"/>
    <property type="match status" value="1"/>
</dbReference>
<dbReference type="GO" id="GO:0005886">
    <property type="term" value="C:plasma membrane"/>
    <property type="evidence" value="ECO:0007669"/>
    <property type="project" value="TreeGrafter"/>
</dbReference>
<dbReference type="GO" id="GO:0004674">
    <property type="term" value="F:protein serine/threonine kinase activity"/>
    <property type="evidence" value="ECO:0007669"/>
    <property type="project" value="UniProtKB-KW"/>
</dbReference>
<evidence type="ECO:0000256" key="3">
    <source>
        <dbReference type="ARBA" id="ARBA00022741"/>
    </source>
</evidence>
<accession>A0AAW0LA31</accession>
<keyword evidence="5" id="KW-0067">ATP-binding</keyword>
<proteinExistence type="predicted"/>
<dbReference type="Gene3D" id="3.30.200.20">
    <property type="entry name" value="Phosphorylase Kinase, domain 1"/>
    <property type="match status" value="1"/>
</dbReference>